<feature type="domain" description="DUF2399" evidence="1">
    <location>
        <begin position="263"/>
        <end position="417"/>
    </location>
</feature>
<reference evidence="4" key="1">
    <citation type="journal article" date="2019" name="Int. J. Syst. Evol. Microbiol.">
        <title>The Global Catalogue of Microorganisms (GCM) 10K type strain sequencing project: providing services to taxonomists for standard genome sequencing and annotation.</title>
        <authorList>
            <consortium name="The Broad Institute Genomics Platform"/>
            <consortium name="The Broad Institute Genome Sequencing Center for Infectious Disease"/>
            <person name="Wu L."/>
            <person name="Ma J."/>
        </authorList>
    </citation>
    <scope>NUCLEOTIDE SEQUENCE [LARGE SCALE GENOMIC DNA]</scope>
    <source>
        <strain evidence="4">CGMCC 4.7152</strain>
    </source>
</reference>
<keyword evidence="4" id="KW-1185">Reference proteome</keyword>
<gene>
    <name evidence="3" type="ORF">ACFPIJ_23960</name>
</gene>
<comment type="caution">
    <text evidence="3">The sequence shown here is derived from an EMBL/GenBank/DDBJ whole genome shotgun (WGS) entry which is preliminary data.</text>
</comment>
<evidence type="ECO:0000259" key="2">
    <source>
        <dbReference type="Pfam" id="PF11796"/>
    </source>
</evidence>
<dbReference type="Pfam" id="PF09664">
    <property type="entry name" value="DUF2399"/>
    <property type="match status" value="1"/>
</dbReference>
<dbReference type="RefSeq" id="WP_380117411.1">
    <property type="nucleotide sequence ID" value="NZ_JBHSIU010000028.1"/>
</dbReference>
<organism evidence="3 4">
    <name type="scientific">Dactylosporangium cerinum</name>
    <dbReference type="NCBI Taxonomy" id="1434730"/>
    <lineage>
        <taxon>Bacteria</taxon>
        <taxon>Bacillati</taxon>
        <taxon>Actinomycetota</taxon>
        <taxon>Actinomycetes</taxon>
        <taxon>Micromonosporales</taxon>
        <taxon>Micromonosporaceae</taxon>
        <taxon>Dactylosporangium</taxon>
    </lineage>
</organism>
<feature type="domain" description="Conserved hypothetical protein CHP02679 N terminus" evidence="2">
    <location>
        <begin position="33"/>
        <end position="243"/>
    </location>
</feature>
<dbReference type="EMBL" id="JBHSIU010000028">
    <property type="protein sequence ID" value="MFC5000882.1"/>
    <property type="molecule type" value="Genomic_DNA"/>
</dbReference>
<sequence>MIDPTALQWLRSPSLAPLWTAMHGRLTRNGGQATGRLTVHCASHEHRESVGQLLGRAVGTQVSVDLAALDRLLLASAASAGLVDVVEAVAGPIPDRRGAAAAEQQRRVSLRDQALAAAAAVGLDGQSWFPEWLDRVWRSGIVGRLPSDEAHRLLTHAITTLGLVLHPSAGVRSRGELAEQVTGSAHGLDDDTLLNRLVLRGIALATTGAEAPASAVDRRALWASVGVAGDTVATTVLTYGLRPLGDGWQASQLRTRADHHSETHLTLRDLRQLLPIRLAPQTVSVCENPRVLEAAAQAQVSAAVVCTLGNPTAVTLALLDALAAVDGVRLRYHGDFDWPGVAIAGRVMQRTGAAPWRFTAADYSSAVRATRDPNTPPHPLSGAPVATAWDPDLAAAMLREGVAVHEERVTEVLLADLL</sequence>
<dbReference type="NCBIfam" id="TIGR02679">
    <property type="entry name" value="TIGR02679 family protein"/>
    <property type="match status" value="1"/>
</dbReference>
<protein>
    <submittedName>
        <fullName evidence="3">TIGR02679 family protein</fullName>
    </submittedName>
</protein>
<evidence type="ECO:0000259" key="1">
    <source>
        <dbReference type="Pfam" id="PF09664"/>
    </source>
</evidence>
<accession>A0ABV9VWV7</accession>
<dbReference type="Pfam" id="PF11796">
    <property type="entry name" value="DUF3323"/>
    <property type="match status" value="1"/>
</dbReference>
<proteinExistence type="predicted"/>
<name>A0ABV9VWV7_9ACTN</name>
<dbReference type="InterPro" id="IPR024466">
    <property type="entry name" value="CHP02679_N"/>
</dbReference>
<dbReference type="Proteomes" id="UP001595912">
    <property type="component" value="Unassembled WGS sequence"/>
</dbReference>
<dbReference type="InterPro" id="IPR013495">
    <property type="entry name" value="CHP02679"/>
</dbReference>
<evidence type="ECO:0000313" key="3">
    <source>
        <dbReference type="EMBL" id="MFC5000882.1"/>
    </source>
</evidence>
<evidence type="ECO:0000313" key="4">
    <source>
        <dbReference type="Proteomes" id="UP001595912"/>
    </source>
</evidence>
<dbReference type="InterPro" id="IPR024465">
    <property type="entry name" value="DUF2399"/>
</dbReference>